<feature type="non-terminal residue" evidence="1">
    <location>
        <position position="51"/>
    </location>
</feature>
<organism evidence="1">
    <name type="scientific">marine metagenome</name>
    <dbReference type="NCBI Taxonomy" id="408172"/>
    <lineage>
        <taxon>unclassified sequences</taxon>
        <taxon>metagenomes</taxon>
        <taxon>ecological metagenomes</taxon>
    </lineage>
</organism>
<evidence type="ECO:0000313" key="1">
    <source>
        <dbReference type="EMBL" id="SVD00832.1"/>
    </source>
</evidence>
<name>A0A382RU62_9ZZZZ</name>
<dbReference type="AlphaFoldDB" id="A0A382RU62"/>
<protein>
    <submittedName>
        <fullName evidence="1">Uncharacterized protein</fullName>
    </submittedName>
</protein>
<dbReference type="EMBL" id="UINC01123988">
    <property type="protein sequence ID" value="SVD00832.1"/>
    <property type="molecule type" value="Genomic_DNA"/>
</dbReference>
<sequence length="51" mass="5613">MVPDSIDVVLQPLGKEVGVLEAPLAKYKPEILVLITNMEKSIELVEGHLEN</sequence>
<accession>A0A382RU62</accession>
<gene>
    <name evidence="1" type="ORF">METZ01_LOCUS353686</name>
</gene>
<proteinExistence type="predicted"/>
<reference evidence="1" key="1">
    <citation type="submission" date="2018-05" db="EMBL/GenBank/DDBJ databases">
        <authorList>
            <person name="Lanie J.A."/>
            <person name="Ng W.-L."/>
            <person name="Kazmierczak K.M."/>
            <person name="Andrzejewski T.M."/>
            <person name="Davidsen T.M."/>
            <person name="Wayne K.J."/>
            <person name="Tettelin H."/>
            <person name="Glass J.I."/>
            <person name="Rusch D."/>
            <person name="Podicherti R."/>
            <person name="Tsui H.-C.T."/>
            <person name="Winkler M.E."/>
        </authorList>
    </citation>
    <scope>NUCLEOTIDE SEQUENCE</scope>
</reference>